<accession>A0A8H2ZF00</accession>
<evidence type="ECO:0000313" key="3">
    <source>
        <dbReference type="Proteomes" id="UP000644660"/>
    </source>
</evidence>
<feature type="compositionally biased region" description="Low complexity" evidence="1">
    <location>
        <begin position="73"/>
        <end position="90"/>
    </location>
</feature>
<feature type="region of interest" description="Disordered" evidence="1">
    <location>
        <begin position="57"/>
        <end position="92"/>
    </location>
</feature>
<name>A0A8H2ZF00_9SACH</name>
<protein>
    <recommendedName>
        <fullName evidence="4">Spindle pole component 29</fullName>
    </recommendedName>
</protein>
<evidence type="ECO:0008006" key="4">
    <source>
        <dbReference type="Google" id="ProtNLM"/>
    </source>
</evidence>
<comment type="caution">
    <text evidence="2">The sequence shown here is derived from an EMBL/GenBank/DDBJ whole genome shotgun (WGS) entry which is preliminary data.</text>
</comment>
<feature type="compositionally biased region" description="Basic and acidic residues" evidence="1">
    <location>
        <begin position="14"/>
        <end position="26"/>
    </location>
</feature>
<dbReference type="EMBL" id="CAEFZW010000002">
    <property type="protein sequence ID" value="CAB4252746.1"/>
    <property type="molecule type" value="Genomic_DNA"/>
</dbReference>
<dbReference type="GeneID" id="64855880"/>
<dbReference type="RefSeq" id="XP_041404784.1">
    <property type="nucleotide sequence ID" value="XM_041548850.1"/>
</dbReference>
<gene>
    <name evidence="2" type="ORF">KABA2_02S03388</name>
</gene>
<sequence length="322" mass="36540">MQVEQDGDSSSVRDFFKRPENEDTLHYLKRQHQEQMKRMDELEVNPMVSPLKPTKNMYMGMNRPTSTTINANVPSSTVPSSSSSSSQGQSELLRQQLRGEVPLPSSTMSSSTANAFPHRRADHAYNYAIYDNETRLPPPTQQQQQQFTNNKLNNSYAAKDFGSSSVYIKSILKETESLRDIVYQQQQDMNTLNMLLGNERSKNINLYDRLTHLESKIQMIEMNTQIPIPQRSISTSSSSASSYVGGDGRTFAYNNGYPPSSRDIDDNNNINASRIYSNNSNNPSERSRQYRNQEFISSPTTNHPFSIVDDKTTNLLFSKKSS</sequence>
<feature type="compositionally biased region" description="Low complexity" evidence="1">
    <location>
        <begin position="267"/>
        <end position="284"/>
    </location>
</feature>
<feature type="region of interest" description="Disordered" evidence="1">
    <location>
        <begin position="1"/>
        <end position="26"/>
    </location>
</feature>
<reference evidence="2 3" key="1">
    <citation type="submission" date="2020-05" db="EMBL/GenBank/DDBJ databases">
        <authorList>
            <person name="Casaregola S."/>
            <person name="Devillers H."/>
            <person name="Grondin C."/>
        </authorList>
    </citation>
    <scope>NUCLEOTIDE SEQUENCE [LARGE SCALE GENOMIC DNA]</scope>
    <source>
        <strain evidence="2 3">CLIB 1767</strain>
    </source>
</reference>
<dbReference type="AlphaFoldDB" id="A0A8H2ZF00"/>
<feature type="region of interest" description="Disordered" evidence="1">
    <location>
        <begin position="254"/>
        <end position="289"/>
    </location>
</feature>
<dbReference type="Proteomes" id="UP000644660">
    <property type="component" value="Unassembled WGS sequence"/>
</dbReference>
<evidence type="ECO:0000313" key="2">
    <source>
        <dbReference type="EMBL" id="CAB4252746.1"/>
    </source>
</evidence>
<evidence type="ECO:0000256" key="1">
    <source>
        <dbReference type="SAM" id="MobiDB-lite"/>
    </source>
</evidence>
<feature type="compositionally biased region" description="Polar residues" evidence="1">
    <location>
        <begin position="63"/>
        <end position="72"/>
    </location>
</feature>
<proteinExistence type="predicted"/>
<keyword evidence="3" id="KW-1185">Reference proteome</keyword>
<organism evidence="2 3">
    <name type="scientific">Maudiozyma barnettii</name>
    <dbReference type="NCBI Taxonomy" id="61262"/>
    <lineage>
        <taxon>Eukaryota</taxon>
        <taxon>Fungi</taxon>
        <taxon>Dikarya</taxon>
        <taxon>Ascomycota</taxon>
        <taxon>Saccharomycotina</taxon>
        <taxon>Saccharomycetes</taxon>
        <taxon>Saccharomycetales</taxon>
        <taxon>Saccharomycetaceae</taxon>
        <taxon>Maudiozyma</taxon>
    </lineage>
</organism>